<evidence type="ECO:0008006" key="4">
    <source>
        <dbReference type="Google" id="ProtNLM"/>
    </source>
</evidence>
<accession>A0ABU5MYG2</accession>
<evidence type="ECO:0000313" key="3">
    <source>
        <dbReference type="Proteomes" id="UP001290861"/>
    </source>
</evidence>
<feature type="region of interest" description="Disordered" evidence="1">
    <location>
        <begin position="71"/>
        <end position="94"/>
    </location>
</feature>
<keyword evidence="3" id="KW-1185">Reference proteome</keyword>
<comment type="caution">
    <text evidence="2">The sequence shown here is derived from an EMBL/GenBank/DDBJ whole genome shotgun (WGS) entry which is preliminary data.</text>
</comment>
<name>A0ABU5MYG2_9BACT</name>
<evidence type="ECO:0000313" key="2">
    <source>
        <dbReference type="EMBL" id="MDZ8119218.1"/>
    </source>
</evidence>
<evidence type="ECO:0000256" key="1">
    <source>
        <dbReference type="SAM" id="MobiDB-lite"/>
    </source>
</evidence>
<dbReference type="RefSeq" id="WP_322609004.1">
    <property type="nucleotide sequence ID" value="NZ_JARVCO010000010.1"/>
</dbReference>
<sequence length="269" mass="29496">MNIRTTALILTAALGTGGVWLWRTGSPSVEIPEKTEVVHSTPVPPPVAERLIVPEKTVEIKQAPQAVPVVRSAPPKPQMQLSAKNGKKATPTSSSNLARYWEMQEERFNRLLDQLAQTTDPRKRQALLNALAQHVRVDTLQTLDWIATLKSAEEQRIALEAVNKYALTGIGARIEVDSSGLPKIRETTILSAVESSGMVAAGDYISGMVKPDGTVLNFQDMPIQQIVQNLRGEPGSNIILNVQRQSQGGRIIFSVPVTRSMIVMQPFYN</sequence>
<protein>
    <recommendedName>
        <fullName evidence="4">PDZ domain-containing protein</fullName>
    </recommendedName>
</protein>
<reference evidence="2 3" key="1">
    <citation type="journal article" date="2024" name="Appl. Environ. Microbiol.">
        <title>Pontiella agarivorans sp. nov., a novel marine anaerobic bacterium capable of degrading macroalgal polysaccharides and fixing nitrogen.</title>
        <authorList>
            <person name="Liu N."/>
            <person name="Kivenson V."/>
            <person name="Peng X."/>
            <person name="Cui Z."/>
            <person name="Lankiewicz T.S."/>
            <person name="Gosselin K.M."/>
            <person name="English C.J."/>
            <person name="Blair E.M."/>
            <person name="O'Malley M.A."/>
            <person name="Valentine D.L."/>
        </authorList>
    </citation>
    <scope>NUCLEOTIDE SEQUENCE [LARGE SCALE GENOMIC DNA]</scope>
    <source>
        <strain evidence="2 3">NLcol2</strain>
    </source>
</reference>
<dbReference type="Proteomes" id="UP001290861">
    <property type="component" value="Unassembled WGS sequence"/>
</dbReference>
<proteinExistence type="predicted"/>
<dbReference type="EMBL" id="JARVCO010000010">
    <property type="protein sequence ID" value="MDZ8119218.1"/>
    <property type="molecule type" value="Genomic_DNA"/>
</dbReference>
<organism evidence="2 3">
    <name type="scientific">Pontiella agarivorans</name>
    <dbReference type="NCBI Taxonomy" id="3038953"/>
    <lineage>
        <taxon>Bacteria</taxon>
        <taxon>Pseudomonadati</taxon>
        <taxon>Kiritimatiellota</taxon>
        <taxon>Kiritimatiellia</taxon>
        <taxon>Kiritimatiellales</taxon>
        <taxon>Pontiellaceae</taxon>
        <taxon>Pontiella</taxon>
    </lineage>
</organism>
<gene>
    <name evidence="2" type="ORF">P9H32_11340</name>
</gene>